<sequence length="93" mass="10279">MTTPYERTRALLETRQFLDELTSSESTPGVPDEIRCLARQLLRHYPGVRELDLAHKALPMFFAAALPPPNPTTAAAIDDAKQGRTPGTAFEDL</sequence>
<keyword evidence="3" id="KW-1185">Reference proteome</keyword>
<evidence type="ECO:0000313" key="2">
    <source>
        <dbReference type="EMBL" id="MBL0719732.1"/>
    </source>
</evidence>
<accession>A0A9X1BNE9</accession>
<gene>
    <name evidence="2" type="ORF">JI742_07505</name>
</gene>
<comment type="caution">
    <text evidence="2">The sequence shown here is derived from an EMBL/GenBank/DDBJ whole genome shotgun (WGS) entry which is preliminary data.</text>
</comment>
<organism evidence="2 3">
    <name type="scientific">Aquariibacter lacus</name>
    <dbReference type="NCBI Taxonomy" id="2801332"/>
    <lineage>
        <taxon>Bacteria</taxon>
        <taxon>Pseudomonadati</taxon>
        <taxon>Pseudomonadota</taxon>
        <taxon>Betaproteobacteria</taxon>
        <taxon>Burkholderiales</taxon>
        <taxon>Sphaerotilaceae</taxon>
        <taxon>Aquariibacter</taxon>
    </lineage>
</organism>
<name>A0A9X1BNE9_9BURK</name>
<dbReference type="Proteomes" id="UP000643207">
    <property type="component" value="Unassembled WGS sequence"/>
</dbReference>
<evidence type="ECO:0000256" key="1">
    <source>
        <dbReference type="SAM" id="MobiDB-lite"/>
    </source>
</evidence>
<feature type="region of interest" description="Disordered" evidence="1">
    <location>
        <begin position="73"/>
        <end position="93"/>
    </location>
</feature>
<proteinExistence type="predicted"/>
<protein>
    <submittedName>
        <fullName evidence="2">Uncharacterized protein</fullName>
    </submittedName>
</protein>
<dbReference type="NCBIfam" id="NF041728">
    <property type="entry name" value="BPSL0761_fam"/>
    <property type="match status" value="1"/>
</dbReference>
<dbReference type="EMBL" id="JAERRA010000001">
    <property type="protein sequence ID" value="MBL0719732.1"/>
    <property type="molecule type" value="Genomic_DNA"/>
</dbReference>
<evidence type="ECO:0000313" key="3">
    <source>
        <dbReference type="Proteomes" id="UP000643207"/>
    </source>
</evidence>
<reference evidence="2 3" key="1">
    <citation type="submission" date="2021-01" db="EMBL/GenBank/DDBJ databases">
        <title>Piscinibacter sp. Jin2 Genome sequencing and assembly.</title>
        <authorList>
            <person name="Kim I."/>
        </authorList>
    </citation>
    <scope>NUCLEOTIDE SEQUENCE [LARGE SCALE GENOMIC DNA]</scope>
    <source>
        <strain evidence="2 3">Jin2</strain>
    </source>
</reference>
<dbReference type="AlphaFoldDB" id="A0A9X1BNE9"/>
<dbReference type="InterPro" id="IPR049723">
    <property type="entry name" value="BPSL0761-like"/>
</dbReference>
<dbReference type="RefSeq" id="WP_201825186.1">
    <property type="nucleotide sequence ID" value="NZ_JAERRA010000001.1"/>
</dbReference>